<keyword evidence="3 4" id="KW-0408">Iron</keyword>
<evidence type="ECO:0000259" key="5">
    <source>
        <dbReference type="PROSITE" id="PS51007"/>
    </source>
</evidence>
<organism evidence="6 7">
    <name type="scientific">Limobrevibacterium gyesilva</name>
    <dbReference type="NCBI Taxonomy" id="2991712"/>
    <lineage>
        <taxon>Bacteria</taxon>
        <taxon>Pseudomonadati</taxon>
        <taxon>Pseudomonadota</taxon>
        <taxon>Alphaproteobacteria</taxon>
        <taxon>Acetobacterales</taxon>
        <taxon>Acetobacteraceae</taxon>
        <taxon>Limobrevibacterium</taxon>
    </lineage>
</organism>
<dbReference type="SUPFAM" id="SSF46626">
    <property type="entry name" value="Cytochrome c"/>
    <property type="match status" value="1"/>
</dbReference>
<reference evidence="6" key="1">
    <citation type="submission" date="2022-09" db="EMBL/GenBank/DDBJ databases">
        <title>Rhodovastum sp. nov. RN2-1 isolated from soil in Seongnam, South Korea.</title>
        <authorList>
            <person name="Le N.T."/>
        </authorList>
    </citation>
    <scope>NUCLEOTIDE SEQUENCE</scope>
    <source>
        <strain evidence="6">RN2-1</strain>
    </source>
</reference>
<accession>A0AA41YTZ9</accession>
<feature type="domain" description="Cytochrome c" evidence="5">
    <location>
        <begin position="29"/>
        <end position="108"/>
    </location>
</feature>
<evidence type="ECO:0000256" key="4">
    <source>
        <dbReference type="PROSITE-ProRule" id="PRU00433"/>
    </source>
</evidence>
<sequence length="110" mass="11526">MATTAIRSAALAIVLGSGLLGGRCLAQPASISEGYRLAAALCARCHVIVASGSGSWTDAPAFESVANRPDMTPGWLVAFIQKPHLHMITDIYTPAQASSIASYILSLRRN</sequence>
<evidence type="ECO:0000256" key="2">
    <source>
        <dbReference type="ARBA" id="ARBA00022723"/>
    </source>
</evidence>
<evidence type="ECO:0000256" key="3">
    <source>
        <dbReference type="ARBA" id="ARBA00023004"/>
    </source>
</evidence>
<dbReference type="Proteomes" id="UP001165679">
    <property type="component" value="Unassembled WGS sequence"/>
</dbReference>
<dbReference type="PROSITE" id="PS51007">
    <property type="entry name" value="CYTC"/>
    <property type="match status" value="1"/>
</dbReference>
<dbReference type="EMBL" id="JAPDNT010000008">
    <property type="protein sequence ID" value="MCW3475392.1"/>
    <property type="molecule type" value="Genomic_DNA"/>
</dbReference>
<dbReference type="GO" id="GO:0046872">
    <property type="term" value="F:metal ion binding"/>
    <property type="evidence" value="ECO:0007669"/>
    <property type="project" value="UniProtKB-KW"/>
</dbReference>
<name>A0AA41YTZ9_9PROT</name>
<reference evidence="6" key="2">
    <citation type="submission" date="2022-10" db="EMBL/GenBank/DDBJ databases">
        <authorList>
            <person name="Trinh H.N."/>
        </authorList>
    </citation>
    <scope>NUCLEOTIDE SEQUENCE</scope>
    <source>
        <strain evidence="6">RN2-1</strain>
    </source>
</reference>
<proteinExistence type="predicted"/>
<dbReference type="InterPro" id="IPR009056">
    <property type="entry name" value="Cyt_c-like_dom"/>
</dbReference>
<dbReference type="Gene3D" id="1.10.760.10">
    <property type="entry name" value="Cytochrome c-like domain"/>
    <property type="match status" value="1"/>
</dbReference>
<dbReference type="RefSeq" id="WP_264714106.1">
    <property type="nucleotide sequence ID" value="NZ_JAPDNT010000008.1"/>
</dbReference>
<protein>
    <submittedName>
        <fullName evidence="6">Cytochrome c</fullName>
    </submittedName>
</protein>
<keyword evidence="1 4" id="KW-0349">Heme</keyword>
<dbReference type="GO" id="GO:0009055">
    <property type="term" value="F:electron transfer activity"/>
    <property type="evidence" value="ECO:0007669"/>
    <property type="project" value="InterPro"/>
</dbReference>
<dbReference type="AlphaFoldDB" id="A0AA41YTZ9"/>
<dbReference type="InterPro" id="IPR036909">
    <property type="entry name" value="Cyt_c-like_dom_sf"/>
</dbReference>
<comment type="caution">
    <text evidence="6">The sequence shown here is derived from an EMBL/GenBank/DDBJ whole genome shotgun (WGS) entry which is preliminary data.</text>
</comment>
<evidence type="ECO:0000313" key="7">
    <source>
        <dbReference type="Proteomes" id="UP001165679"/>
    </source>
</evidence>
<evidence type="ECO:0000256" key="1">
    <source>
        <dbReference type="ARBA" id="ARBA00022617"/>
    </source>
</evidence>
<gene>
    <name evidence="6" type="ORF">OL599_12485</name>
</gene>
<keyword evidence="2 4" id="KW-0479">Metal-binding</keyword>
<dbReference type="GO" id="GO:0020037">
    <property type="term" value="F:heme binding"/>
    <property type="evidence" value="ECO:0007669"/>
    <property type="project" value="InterPro"/>
</dbReference>
<evidence type="ECO:0000313" key="6">
    <source>
        <dbReference type="EMBL" id="MCW3475392.1"/>
    </source>
</evidence>
<keyword evidence="7" id="KW-1185">Reference proteome</keyword>